<name>A0A1H0PVQ5_9HYPH</name>
<gene>
    <name evidence="1" type="ORF">SAMN04488061_2155</name>
</gene>
<dbReference type="Proteomes" id="UP000198795">
    <property type="component" value="Unassembled WGS sequence"/>
</dbReference>
<reference evidence="1 2" key="1">
    <citation type="submission" date="2016-10" db="EMBL/GenBank/DDBJ databases">
        <authorList>
            <person name="Varghese N."/>
            <person name="Submissions S."/>
        </authorList>
    </citation>
    <scope>NUCLEOTIDE SEQUENCE [LARGE SCALE GENOMIC DNA]</scope>
    <source>
        <strain evidence="1 2">CGMCC 1.6497</strain>
    </source>
</reference>
<organism evidence="1 2">
    <name type="scientific">Filomicrobium insigne</name>
    <dbReference type="NCBI Taxonomy" id="418854"/>
    <lineage>
        <taxon>Bacteria</taxon>
        <taxon>Pseudomonadati</taxon>
        <taxon>Pseudomonadota</taxon>
        <taxon>Alphaproteobacteria</taxon>
        <taxon>Hyphomicrobiales</taxon>
        <taxon>Hyphomicrobiaceae</taxon>
        <taxon>Filomicrobium</taxon>
    </lineage>
</organism>
<protein>
    <recommendedName>
        <fullName evidence="3">Transposase</fullName>
    </recommendedName>
</protein>
<keyword evidence="2" id="KW-1185">Reference proteome</keyword>
<dbReference type="EMBL" id="FNJC01000003">
    <property type="protein sequence ID" value="SDP08745.1"/>
    <property type="molecule type" value="Genomic_DNA"/>
</dbReference>
<evidence type="ECO:0000313" key="2">
    <source>
        <dbReference type="Proteomes" id="UP000198795"/>
    </source>
</evidence>
<evidence type="ECO:0000313" key="1">
    <source>
        <dbReference type="EMBL" id="SDP08745.1"/>
    </source>
</evidence>
<sequence length="80" mass="8851">MYRGPIEKRLLAEEIEPAVAQLLAWEADPMAECRCPRCGAAGVTIRDCSARPHAEWYLFTCKSCGLDAPLHRASCPGYRA</sequence>
<evidence type="ECO:0008006" key="3">
    <source>
        <dbReference type="Google" id="ProtNLM"/>
    </source>
</evidence>
<comment type="caution">
    <text evidence="1">The sequence shown here is derived from an EMBL/GenBank/DDBJ whole genome shotgun (WGS) entry which is preliminary data.</text>
</comment>
<accession>A0A1H0PVQ5</accession>
<proteinExistence type="predicted"/>